<dbReference type="FunFam" id="2.30.30.40:FF:000035">
    <property type="entry name" value="SH3 domain containing protein"/>
    <property type="match status" value="1"/>
</dbReference>
<feature type="compositionally biased region" description="Low complexity" evidence="3">
    <location>
        <begin position="603"/>
        <end position="620"/>
    </location>
</feature>
<feature type="compositionally biased region" description="Acidic residues" evidence="3">
    <location>
        <begin position="16"/>
        <end position="28"/>
    </location>
</feature>
<feature type="compositionally biased region" description="Low complexity" evidence="3">
    <location>
        <begin position="1641"/>
        <end position="1669"/>
    </location>
</feature>
<dbReference type="Gene3D" id="3.10.20.90">
    <property type="entry name" value="Phosphatidylinositol 3-kinase Catalytic Subunit, Chain A, domain 1"/>
    <property type="match status" value="1"/>
</dbReference>
<evidence type="ECO:0000259" key="4">
    <source>
        <dbReference type="PROSITE" id="PS50002"/>
    </source>
</evidence>
<feature type="compositionally biased region" description="Acidic residues" evidence="3">
    <location>
        <begin position="1379"/>
        <end position="1389"/>
    </location>
</feature>
<dbReference type="Proteomes" id="UP000053890">
    <property type="component" value="Unassembled WGS sequence"/>
</dbReference>
<dbReference type="InterPro" id="IPR053039">
    <property type="entry name" value="Polarity_Bud-Selection_Reg"/>
</dbReference>
<feature type="compositionally biased region" description="Polar residues" evidence="3">
    <location>
        <begin position="1502"/>
        <end position="1529"/>
    </location>
</feature>
<feature type="compositionally biased region" description="Basic and acidic residues" evidence="3">
    <location>
        <begin position="637"/>
        <end position="651"/>
    </location>
</feature>
<accession>A0A194S7P7</accession>
<feature type="compositionally biased region" description="Pro residues" evidence="3">
    <location>
        <begin position="621"/>
        <end position="634"/>
    </location>
</feature>
<feature type="compositionally biased region" description="Low complexity" evidence="3">
    <location>
        <begin position="78"/>
        <end position="89"/>
    </location>
</feature>
<feature type="compositionally biased region" description="Low complexity" evidence="3">
    <location>
        <begin position="507"/>
        <end position="537"/>
    </location>
</feature>
<dbReference type="InterPro" id="IPR029071">
    <property type="entry name" value="Ubiquitin-like_domsf"/>
</dbReference>
<feature type="compositionally biased region" description="Low complexity" evidence="3">
    <location>
        <begin position="919"/>
        <end position="940"/>
    </location>
</feature>
<feature type="region of interest" description="Disordered" evidence="3">
    <location>
        <begin position="1332"/>
        <end position="1449"/>
    </location>
</feature>
<evidence type="ECO:0000256" key="1">
    <source>
        <dbReference type="ARBA" id="ARBA00022443"/>
    </source>
</evidence>
<reference evidence="6 7" key="1">
    <citation type="journal article" date="2015" name="Front. Microbiol.">
        <title>Genome sequence of the plant growth promoting endophytic yeast Rhodotorula graminis WP1.</title>
        <authorList>
            <person name="Firrincieli A."/>
            <person name="Otillar R."/>
            <person name="Salamov A."/>
            <person name="Schmutz J."/>
            <person name="Khan Z."/>
            <person name="Redman R.S."/>
            <person name="Fleck N.D."/>
            <person name="Lindquist E."/>
            <person name="Grigoriev I.V."/>
            <person name="Doty S.L."/>
        </authorList>
    </citation>
    <scope>NUCLEOTIDE SEQUENCE [LARGE SCALE GENOMIC DNA]</scope>
    <source>
        <strain evidence="6 7">WP1</strain>
    </source>
</reference>
<feature type="compositionally biased region" description="Low complexity" evidence="3">
    <location>
        <begin position="1709"/>
        <end position="1724"/>
    </location>
</feature>
<dbReference type="SUPFAM" id="SSF54236">
    <property type="entry name" value="Ubiquitin-like"/>
    <property type="match status" value="1"/>
</dbReference>
<feature type="compositionally biased region" description="Polar residues" evidence="3">
    <location>
        <begin position="1680"/>
        <end position="1692"/>
    </location>
</feature>
<dbReference type="STRING" id="578459.A0A194S7P7"/>
<dbReference type="GO" id="GO:0051286">
    <property type="term" value="C:cell tip"/>
    <property type="evidence" value="ECO:0007669"/>
    <property type="project" value="TreeGrafter"/>
</dbReference>
<feature type="compositionally biased region" description="Acidic residues" evidence="3">
    <location>
        <begin position="275"/>
        <end position="290"/>
    </location>
</feature>
<feature type="domain" description="Ras-associating" evidence="5">
    <location>
        <begin position="967"/>
        <end position="1063"/>
    </location>
</feature>
<dbReference type="Pfam" id="PF00018">
    <property type="entry name" value="SH3_1"/>
    <property type="match status" value="1"/>
</dbReference>
<evidence type="ECO:0000259" key="5">
    <source>
        <dbReference type="PROSITE" id="PS50200"/>
    </source>
</evidence>
<feature type="compositionally biased region" description="Low complexity" evidence="3">
    <location>
        <begin position="1740"/>
        <end position="1749"/>
    </location>
</feature>
<dbReference type="GO" id="GO:0015630">
    <property type="term" value="C:microtubule cytoskeleton"/>
    <property type="evidence" value="ECO:0007669"/>
    <property type="project" value="TreeGrafter"/>
</dbReference>
<dbReference type="Gene3D" id="2.30.30.40">
    <property type="entry name" value="SH3 Domains"/>
    <property type="match status" value="1"/>
</dbReference>
<protein>
    <recommendedName>
        <fullName evidence="8">SH3 domain-containing protein</fullName>
    </recommendedName>
</protein>
<feature type="compositionally biased region" description="Low complexity" evidence="3">
    <location>
        <begin position="562"/>
        <end position="573"/>
    </location>
</feature>
<feature type="compositionally biased region" description="Low complexity" evidence="3">
    <location>
        <begin position="776"/>
        <end position="814"/>
    </location>
</feature>
<name>A0A194S7P7_RHOGW</name>
<evidence type="ECO:0008006" key="8">
    <source>
        <dbReference type="Google" id="ProtNLM"/>
    </source>
</evidence>
<keyword evidence="1 2" id="KW-0728">SH3 domain</keyword>
<feature type="compositionally biased region" description="Basic and acidic residues" evidence="3">
    <location>
        <begin position="1"/>
        <end position="10"/>
    </location>
</feature>
<dbReference type="OrthoDB" id="196165at2759"/>
<feature type="region of interest" description="Disordered" evidence="3">
    <location>
        <begin position="865"/>
        <end position="950"/>
    </location>
</feature>
<dbReference type="OMA" id="KKLPMND"/>
<dbReference type="InterPro" id="IPR036028">
    <property type="entry name" value="SH3-like_dom_sf"/>
</dbReference>
<feature type="compositionally biased region" description="Low complexity" evidence="3">
    <location>
        <begin position="363"/>
        <end position="392"/>
    </location>
</feature>
<dbReference type="InterPro" id="IPR001452">
    <property type="entry name" value="SH3_domain"/>
</dbReference>
<feature type="non-terminal residue" evidence="6">
    <location>
        <position position="1"/>
    </location>
</feature>
<dbReference type="SMART" id="SM00326">
    <property type="entry name" value="SH3"/>
    <property type="match status" value="1"/>
</dbReference>
<dbReference type="PANTHER" id="PTHR47775:SF1">
    <property type="entry name" value="BUD SITE SELECTION PROTEIN 14"/>
    <property type="match status" value="1"/>
</dbReference>
<feature type="compositionally biased region" description="Basic and acidic residues" evidence="3">
    <location>
        <begin position="424"/>
        <end position="440"/>
    </location>
</feature>
<feature type="compositionally biased region" description="Low complexity" evidence="3">
    <location>
        <begin position="1139"/>
        <end position="1161"/>
    </location>
</feature>
<gene>
    <name evidence="6" type="ORF">RHOBADRAFT_42858</name>
</gene>
<dbReference type="PROSITE" id="PS50200">
    <property type="entry name" value="RA"/>
    <property type="match status" value="1"/>
</dbReference>
<dbReference type="RefSeq" id="XP_018272564.1">
    <property type="nucleotide sequence ID" value="XM_018414122.1"/>
</dbReference>
<dbReference type="Pfam" id="PF00788">
    <property type="entry name" value="RA"/>
    <property type="match status" value="1"/>
</dbReference>
<feature type="region of interest" description="Disordered" evidence="3">
    <location>
        <begin position="255"/>
        <end position="846"/>
    </location>
</feature>
<feature type="region of interest" description="Disordered" evidence="3">
    <location>
        <begin position="195"/>
        <end position="238"/>
    </location>
</feature>
<feature type="compositionally biased region" description="Gly residues" evidence="3">
    <location>
        <begin position="1698"/>
        <end position="1708"/>
    </location>
</feature>
<feature type="compositionally biased region" description="Basic and acidic residues" evidence="3">
    <location>
        <begin position="1604"/>
        <end position="1621"/>
    </location>
</feature>
<feature type="compositionally biased region" description="Basic and acidic residues" evidence="3">
    <location>
        <begin position="1555"/>
        <end position="1567"/>
    </location>
</feature>
<evidence type="ECO:0000313" key="7">
    <source>
        <dbReference type="Proteomes" id="UP000053890"/>
    </source>
</evidence>
<feature type="compositionally biased region" description="Low complexity" evidence="3">
    <location>
        <begin position="1408"/>
        <end position="1424"/>
    </location>
</feature>
<feature type="region of interest" description="Disordered" evidence="3">
    <location>
        <begin position="1477"/>
        <end position="1785"/>
    </location>
</feature>
<dbReference type="GO" id="GO:0030950">
    <property type="term" value="P:establishment or maintenance of actin cytoskeleton polarity"/>
    <property type="evidence" value="ECO:0007669"/>
    <property type="project" value="TreeGrafter"/>
</dbReference>
<dbReference type="PROSITE" id="PS50002">
    <property type="entry name" value="SH3"/>
    <property type="match status" value="1"/>
</dbReference>
<feature type="compositionally biased region" description="Basic and acidic residues" evidence="3">
    <location>
        <begin position="297"/>
        <end position="306"/>
    </location>
</feature>
<sequence length="1864" mass="195508">HYVHEDEHHAQAGYGPDDDSGLYSDDEVAQALQGHTGQGRFQYHHHDDPDYAPDDDDQQHPDHDQVEGNPDDNDLDDTASFSDSLSSSPSIPDDDIDFNLVYALHTFLATVDGQASVVKGDKLLLLDDSNSYWWLVRVLKTQAIGYIPAENIETPWERLARLNKHRNVDLTSATQADVLSGPTSTAAQTRFVGRIPPWQQPHPHESRHPYSKGVPASPSHKDHPRNISPSGLERPASSKAKTVLFAAPTYYAHSASGMTSEGEDDEGESVGVGGDEGDLLEEEEGDDEHGEVEGLGIDERDLGPERDGDDDDEVDAEGRRRRYSRPEDGGDEGGFDEDDEDERMHDGSDTDDRARDEYGRPVAARSSSSSASASHPHALTPASAPAPASARLADTDADADDLSPESRRGHSPYALDAGAVPPEAAEHWERERDAALHAQHEAAAAEARWARGGSAQGQAHEPRSPSRGPLTVQDLAPPVSHVPADLELGMSLSPTQLAPQPHAQRVASPPTTTRSPLSSSASPPLSSSTASASASALDDGLFVDPAAPTKKLSATPRIARNSTTSALSAGSAAEFDEMLGLGINGGEQQQQQQQRASTASPYAGPVSSSSAPRPGSLARPSPGPGPGAGGPPPQRVRGVDLVDPRDPRYDRMLQPTKQAGEDLVYERMVAQQQLRVGPAAAGGPPQRAQGRPSSGLYASGDEGDEAQLGASAGSSNVGGEGDKRASTSADKKRKSGGGIMSLFRKKDKKKKGDEGAVAAGAGGGGGAAAGLRSSEDSAQGGSSSPTRGAFRRSSSSSSPSLGASEPRSSADRGGSSSGHGGPPSSSRAQGPPGAATAESMFSTDAALRQQELEARQALFHQYGVQRSPGDVSNTMTPRGAPGVLVVNDEYQGPSGTSVGGPGGSKRNSIQLLNYPGALSSSSVGPNGAAGSPSASSLAPPQRMRPGSLIGSPNMAGAGGLEVPVLSVMRVFTGAHIDSEATFKTVLLNATTTAADLVKQAMQRFRLTGSDVTRDDFYLTVKELGGDERALRDDEHPLRVFEDLSDRSAEGDEAGGFQLPPSVKRSSIGSINSISSNLSMHPAIASSGVNDWSDDSAVKFYLHRRGGPSSPLVGSQPGDQGGPADASFANPSSLDHHDSTASSSDVTATQQQSFLGSSTSSMATTAPSYRFAVRVLIHPSDLPETVVFDPSSTAIIPRAVLAERQSRAGGFADPSPALMTLPPREKVIFFPRNANVSEVIETALDRFGIVDGVVDGGDEVEDRVNRRRSQARVKYGLAVQRDGQESFLNASSKLLDAYSTAPLFKAYDRSSREFRRRSADATLILGTSSDVQPHDPTFVIRRSPVRPGATNRGAALPQTIDELEKVQQRRAAAAQHAEDVGSDDEQEVLEDSSPNPEAARGKSQRDLIAAQRAAQRANQSALLSARGNDGHGFDITVPQEGTIRSSRADEGDEVRYSFVHQDGTETDISEIVEDEWHGGATPTRASSSPAPPPPAASSSSSSMQRPTQGMSRGASAATTTDAESFVTATGSLAPMSDDEDDDERRAVDALRSTSVDVERAGSPRDRLPRSLALNGSATSASYHDDHLRSALGPRPMTSPVMEGPLQERLDRVLARVKEEKARRAASPSGSFGWRPRSYISNGGSATASGRTSPAASTSARSASALSGRRSPFGDVLRDSPSIDQLMSSSSLHSPRTGASGPGSGVGAGSGSASSPRQRARAGSGSTPYEGHAKRASVISMSSAGSTAATTDQLSTPLTAGSSSQHFTPASSANSNHRAPSQPSYRDDYGYETLAAIVSAAAAARPAVGGARASSTRDSIDERLFGRELDVDNLHPEVRRAYEVPAKTFGDLDERLDALMRELVSV</sequence>
<evidence type="ECO:0000313" key="6">
    <source>
        <dbReference type="EMBL" id="KPV76515.1"/>
    </source>
</evidence>
<feature type="domain" description="SH3" evidence="4">
    <location>
        <begin position="96"/>
        <end position="157"/>
    </location>
</feature>
<dbReference type="GO" id="GO:0008104">
    <property type="term" value="P:intracellular protein localization"/>
    <property type="evidence" value="ECO:0007669"/>
    <property type="project" value="TreeGrafter"/>
</dbReference>
<feature type="compositionally biased region" description="Low complexity" evidence="3">
    <location>
        <begin position="441"/>
        <end position="453"/>
    </location>
</feature>
<feature type="region of interest" description="Disordered" evidence="3">
    <location>
        <begin position="1"/>
        <end position="89"/>
    </location>
</feature>
<dbReference type="SUPFAM" id="SSF50044">
    <property type="entry name" value="SH3-domain"/>
    <property type="match status" value="1"/>
</dbReference>
<evidence type="ECO:0000256" key="2">
    <source>
        <dbReference type="PROSITE-ProRule" id="PRU00192"/>
    </source>
</evidence>
<organism evidence="6 7">
    <name type="scientific">Rhodotorula graminis (strain WP1)</name>
    <dbReference type="NCBI Taxonomy" id="578459"/>
    <lineage>
        <taxon>Eukaryota</taxon>
        <taxon>Fungi</taxon>
        <taxon>Dikarya</taxon>
        <taxon>Basidiomycota</taxon>
        <taxon>Pucciniomycotina</taxon>
        <taxon>Microbotryomycetes</taxon>
        <taxon>Sporidiobolales</taxon>
        <taxon>Sporidiobolaceae</taxon>
        <taxon>Rhodotorula</taxon>
    </lineage>
</organism>
<dbReference type="GeneID" id="28974570"/>
<proteinExistence type="predicted"/>
<feature type="compositionally biased region" description="Low complexity" evidence="3">
    <location>
        <begin position="677"/>
        <end position="692"/>
    </location>
</feature>
<dbReference type="EMBL" id="KQ474076">
    <property type="protein sequence ID" value="KPV76515.1"/>
    <property type="molecule type" value="Genomic_DNA"/>
</dbReference>
<dbReference type="GO" id="GO:0007165">
    <property type="term" value="P:signal transduction"/>
    <property type="evidence" value="ECO:0007669"/>
    <property type="project" value="InterPro"/>
</dbReference>
<feature type="compositionally biased region" description="Basic and acidic residues" evidence="3">
    <location>
        <begin position="342"/>
        <end position="359"/>
    </location>
</feature>
<evidence type="ECO:0000256" key="3">
    <source>
        <dbReference type="SAM" id="MobiDB-lite"/>
    </source>
</evidence>
<feature type="compositionally biased region" description="Acidic residues" evidence="3">
    <location>
        <begin position="329"/>
        <end position="341"/>
    </location>
</feature>
<feature type="region of interest" description="Disordered" evidence="3">
    <location>
        <begin position="1107"/>
        <end position="1161"/>
    </location>
</feature>
<dbReference type="SMART" id="SM00314">
    <property type="entry name" value="RA"/>
    <property type="match status" value="1"/>
</dbReference>
<feature type="compositionally biased region" description="Polar residues" evidence="3">
    <location>
        <begin position="1750"/>
        <end position="1782"/>
    </location>
</feature>
<dbReference type="InterPro" id="IPR000159">
    <property type="entry name" value="RA_dom"/>
</dbReference>
<dbReference type="PANTHER" id="PTHR47775">
    <property type="entry name" value="BUD SITE SELECTION PROTEIN 14"/>
    <property type="match status" value="1"/>
</dbReference>
<dbReference type="CDD" id="cd17043">
    <property type="entry name" value="RA"/>
    <property type="match status" value="1"/>
</dbReference>
<keyword evidence="7" id="KW-1185">Reference proteome</keyword>